<protein>
    <submittedName>
        <fullName evidence="1">Uncharacterized protein</fullName>
    </submittedName>
</protein>
<dbReference type="AlphaFoldDB" id="A0A511N755"/>
<gene>
    <name evidence="1" type="ORF">DC3_39520</name>
</gene>
<keyword evidence="2" id="KW-1185">Reference proteome</keyword>
<name>A0A511N755_DEIC1</name>
<evidence type="ECO:0000313" key="1">
    <source>
        <dbReference type="EMBL" id="GEM48317.1"/>
    </source>
</evidence>
<evidence type="ECO:0000313" key="2">
    <source>
        <dbReference type="Proteomes" id="UP000321306"/>
    </source>
</evidence>
<sequence length="116" mass="13459">MPYLSCPLTLQDLPEQLKETCKLLEGEYSCVKHAVLVHQLRDMYQLVKPHTLDQDGQPFECLPSHVILEQQWHAGKETARETLRELQEIARCLADDPNKVEYNPLALRLIQVLRLL</sequence>
<reference evidence="1 2" key="1">
    <citation type="submission" date="2019-07" db="EMBL/GenBank/DDBJ databases">
        <title>Whole genome shotgun sequence of Deinococcus cellulosilyticus NBRC 106333.</title>
        <authorList>
            <person name="Hosoyama A."/>
            <person name="Uohara A."/>
            <person name="Ohji S."/>
            <person name="Ichikawa N."/>
        </authorList>
    </citation>
    <scope>NUCLEOTIDE SEQUENCE [LARGE SCALE GENOMIC DNA]</scope>
    <source>
        <strain evidence="1 2">NBRC 106333</strain>
    </source>
</reference>
<dbReference type="EMBL" id="BJXB01000020">
    <property type="protein sequence ID" value="GEM48317.1"/>
    <property type="molecule type" value="Genomic_DNA"/>
</dbReference>
<proteinExistence type="predicted"/>
<dbReference type="RefSeq" id="WP_146887310.1">
    <property type="nucleotide sequence ID" value="NZ_BJXB01000020.1"/>
</dbReference>
<accession>A0A511N755</accession>
<organism evidence="1 2">
    <name type="scientific">Deinococcus cellulosilyticus (strain DSM 18568 / NBRC 106333 / KACC 11606 / 5516J-15)</name>
    <dbReference type="NCBI Taxonomy" id="1223518"/>
    <lineage>
        <taxon>Bacteria</taxon>
        <taxon>Thermotogati</taxon>
        <taxon>Deinococcota</taxon>
        <taxon>Deinococci</taxon>
        <taxon>Deinococcales</taxon>
        <taxon>Deinococcaceae</taxon>
        <taxon>Deinococcus</taxon>
    </lineage>
</organism>
<dbReference type="Proteomes" id="UP000321306">
    <property type="component" value="Unassembled WGS sequence"/>
</dbReference>
<comment type="caution">
    <text evidence="1">The sequence shown here is derived from an EMBL/GenBank/DDBJ whole genome shotgun (WGS) entry which is preliminary data.</text>
</comment>